<feature type="transmembrane region" description="Helical" evidence="8">
    <location>
        <begin position="576"/>
        <end position="597"/>
    </location>
</feature>
<evidence type="ECO:0000256" key="6">
    <source>
        <dbReference type="ARBA" id="ARBA00023027"/>
    </source>
</evidence>
<reference evidence="10" key="1">
    <citation type="submission" date="2020-04" db="EMBL/GenBank/DDBJ databases">
        <title>Deep metagenomics examines the oral microbiome during advanced dental caries in children, revealing novel taxa and co-occurrences with host molecules.</title>
        <authorList>
            <person name="Baker J.L."/>
            <person name="Morton J.T."/>
            <person name="Dinis M."/>
            <person name="Alvarez R."/>
            <person name="Tran N.C."/>
            <person name="Knight R."/>
            <person name="Edlund A."/>
        </authorList>
    </citation>
    <scope>NUCLEOTIDE SEQUENCE</scope>
    <source>
        <strain evidence="10">JCVI_23_bin.16</strain>
    </source>
</reference>
<evidence type="ECO:0000256" key="2">
    <source>
        <dbReference type="ARBA" id="ARBA00012637"/>
    </source>
</evidence>
<evidence type="ECO:0000256" key="5">
    <source>
        <dbReference type="ARBA" id="ARBA00023002"/>
    </source>
</evidence>
<dbReference type="GeneID" id="84817497"/>
<dbReference type="PANTHER" id="PTHR43706:SF47">
    <property type="entry name" value="EXTERNAL NADH-UBIQUINONE OXIDOREDUCTASE 1, MITOCHONDRIAL-RELATED"/>
    <property type="match status" value="1"/>
</dbReference>
<comment type="caution">
    <text evidence="10">The sequence shown here is derived from an EMBL/GenBank/DDBJ whole genome shotgun (WGS) entry which is preliminary data.</text>
</comment>
<keyword evidence="8" id="KW-0812">Transmembrane</keyword>
<dbReference type="GO" id="GO:0050136">
    <property type="term" value="F:NADH dehydrogenase (quinone) (non-electrogenic) activity"/>
    <property type="evidence" value="ECO:0007669"/>
    <property type="project" value="UniProtKB-EC"/>
</dbReference>
<dbReference type="EMBL" id="JABZFV010000016">
    <property type="protein sequence ID" value="MBF0934364.1"/>
    <property type="molecule type" value="Genomic_DNA"/>
</dbReference>
<dbReference type="Gene3D" id="3.50.50.100">
    <property type="match status" value="1"/>
</dbReference>
<proteinExistence type="inferred from homology"/>
<gene>
    <name evidence="10" type="ORF">HXK00_01815</name>
</gene>
<name>A0A929MSC5_ABIDE</name>
<keyword evidence="6" id="KW-0520">NAD</keyword>
<dbReference type="SUPFAM" id="SSF51905">
    <property type="entry name" value="FAD/NAD(P)-binding domain"/>
    <property type="match status" value="2"/>
</dbReference>
<dbReference type="PANTHER" id="PTHR43706">
    <property type="entry name" value="NADH DEHYDROGENASE"/>
    <property type="match status" value="1"/>
</dbReference>
<evidence type="ECO:0000256" key="8">
    <source>
        <dbReference type="SAM" id="Phobius"/>
    </source>
</evidence>
<sequence length="666" mass="73394">MKEIVIVGAGYAGISAARKLGKTFKNDADVKITLVDKHAYHTYMTELHEVAGGRVEANAVKYDLQRIFNKYKKVQLVTDTVVGIDEATKTVQGESYSYHYDYLILAMGGEANDFGVAGVKENGFTLWSLAAAERIRAHIKECCAKAEHEPNQAKRRALLSFIVCGAGFTGVEMVGELIEWVPRLAKDYHLDEEEFSVHLVEAAPKILAMVTEKEQDKAMRYMTKVGIKVSTGDGIQAVNKHNVELASGKTIDSYTTIWTAGVQGNTEAKVFGLETGRANRLVADQYMEAKDHPGIYVVGDLVYYEDPNEGGRPTPQIVQAAEQTGETAAHNIIADIKGTEKHAYKGKYDGFMVSIGSRYGVAFLMGKWHLTGFFAMLMKHLVNVLYFFTIRSFYYMWTYVRHEFFKIKDKRNIFRGHLAAHGNILWSVPLRFFYGSVWLLEGLKKAFGLWGTTNWFGDKVVFPFAWLQETANAAASAVTSGASEAASSVSSVVTSGASEAVSSVSSAVTSGASEAMSSAASSAGGAVAQASHAVFGLSYAYGESPKPVLDGMPDWFAAIMRFFVPNRDMALFMQKFMTVMEILIGLALIAGLFVWLINAGTVVLVTMFCLSGMFYWVNIWFIPVAIALMNGSGRAFGLDYWVMPWLGKKLDRWLYGRTSHHYGPPA</sequence>
<evidence type="ECO:0000256" key="4">
    <source>
        <dbReference type="ARBA" id="ARBA00022827"/>
    </source>
</evidence>
<dbReference type="AlphaFoldDB" id="A0A929MSC5"/>
<evidence type="ECO:0000313" key="10">
    <source>
        <dbReference type="EMBL" id="MBF0934364.1"/>
    </source>
</evidence>
<dbReference type="PRINTS" id="PR00411">
    <property type="entry name" value="PNDRDTASEI"/>
</dbReference>
<keyword evidence="3" id="KW-0285">Flavoprotein</keyword>
<dbReference type="InterPro" id="IPR023753">
    <property type="entry name" value="FAD/NAD-binding_dom"/>
</dbReference>
<keyword evidence="4" id="KW-0274">FAD</keyword>
<keyword evidence="5" id="KW-0560">Oxidoreductase</keyword>
<evidence type="ECO:0000256" key="1">
    <source>
        <dbReference type="ARBA" id="ARBA00005272"/>
    </source>
</evidence>
<dbReference type="Pfam" id="PF07992">
    <property type="entry name" value="Pyr_redox_2"/>
    <property type="match status" value="1"/>
</dbReference>
<dbReference type="InterPro" id="IPR045024">
    <property type="entry name" value="NDH-2"/>
</dbReference>
<evidence type="ECO:0000256" key="3">
    <source>
        <dbReference type="ARBA" id="ARBA00022630"/>
    </source>
</evidence>
<accession>A0A929MSC5</accession>
<dbReference type="InterPro" id="IPR036188">
    <property type="entry name" value="FAD/NAD-bd_sf"/>
</dbReference>
<keyword evidence="8" id="KW-1133">Transmembrane helix</keyword>
<dbReference type="RefSeq" id="WP_023391599.1">
    <property type="nucleotide sequence ID" value="NZ_CAJPUI010000007.1"/>
</dbReference>
<evidence type="ECO:0000313" key="11">
    <source>
        <dbReference type="Proteomes" id="UP000757900"/>
    </source>
</evidence>
<keyword evidence="8" id="KW-0472">Membrane</keyword>
<feature type="domain" description="FAD/NAD(P)-binding" evidence="9">
    <location>
        <begin position="3"/>
        <end position="325"/>
    </location>
</feature>
<comment type="catalytic activity">
    <reaction evidence="7">
        <text>a quinone + NADH + H(+) = a quinol + NAD(+)</text>
        <dbReference type="Rhea" id="RHEA:46160"/>
        <dbReference type="ChEBI" id="CHEBI:15378"/>
        <dbReference type="ChEBI" id="CHEBI:24646"/>
        <dbReference type="ChEBI" id="CHEBI:57540"/>
        <dbReference type="ChEBI" id="CHEBI:57945"/>
        <dbReference type="ChEBI" id="CHEBI:132124"/>
        <dbReference type="EC" id="1.6.5.9"/>
    </reaction>
</comment>
<dbReference type="EC" id="1.6.5.9" evidence="2"/>
<evidence type="ECO:0000256" key="7">
    <source>
        <dbReference type="ARBA" id="ARBA00047599"/>
    </source>
</evidence>
<dbReference type="Proteomes" id="UP000757900">
    <property type="component" value="Unassembled WGS sequence"/>
</dbReference>
<dbReference type="PRINTS" id="PR00368">
    <property type="entry name" value="FADPNR"/>
</dbReference>
<organism evidence="10 11">
    <name type="scientific">Abiotrophia defectiva</name>
    <name type="common">Streptococcus defectivus</name>
    <dbReference type="NCBI Taxonomy" id="46125"/>
    <lineage>
        <taxon>Bacteria</taxon>
        <taxon>Bacillati</taxon>
        <taxon>Bacillota</taxon>
        <taxon>Bacilli</taxon>
        <taxon>Lactobacillales</taxon>
        <taxon>Aerococcaceae</taxon>
        <taxon>Abiotrophia</taxon>
    </lineage>
</organism>
<evidence type="ECO:0000259" key="9">
    <source>
        <dbReference type="Pfam" id="PF07992"/>
    </source>
</evidence>
<protein>
    <recommendedName>
        <fullName evidence="2">NADH:ubiquinone reductase (non-electrogenic)</fullName>
        <ecNumber evidence="2">1.6.5.9</ecNumber>
    </recommendedName>
</protein>
<comment type="similarity">
    <text evidence="1">Belongs to the NADH dehydrogenase family.</text>
</comment>